<evidence type="ECO:0000313" key="2">
    <source>
        <dbReference type="Proteomes" id="UP000198620"/>
    </source>
</evidence>
<name>A0A1H7GMP7_9PROT</name>
<organism evidence="1 2">
    <name type="scientific">Nitrosovibrio tenuis</name>
    <dbReference type="NCBI Taxonomy" id="1233"/>
    <lineage>
        <taxon>Bacteria</taxon>
        <taxon>Pseudomonadati</taxon>
        <taxon>Pseudomonadota</taxon>
        <taxon>Betaproteobacteria</taxon>
        <taxon>Nitrosomonadales</taxon>
        <taxon>Nitrosomonadaceae</taxon>
        <taxon>Nitrosovibrio</taxon>
    </lineage>
</organism>
<sequence>MDNIDAQRVGELRVLIAGFLKKRLDDKLDKLKDDDPKRGELHAQFTPANWLENAACRVSQIQAVTHSLKPIHPDAKGTSLYSPPHVQPILTVVGSHCLGDGFTSDVVGNAAALDVYKFLKLEHRGRSLLAFSLARDADLAAALSSDPAQAQAWMAAFAGLTERRGRVVSHTLAKQLYWLTGEDPHDDANFHLLAPLYATSLAHHVYQAVQDDRFSEEAMAARKAKKEGEYSARPVRQYPDLVIQKLGGTKPQNISQLNSERRGDNLLLASLPPAWRSIDVKPLLVSNSMFPRFSRRAEVRQLVKALLAFLKADPIQNLKTRKRRMELVNGIIDEFLQFSAELRFLPSGWSQTPACRLSSPEKYWLDRDGVEWALTSEGMPLPTDNAERVSALFANWLNAQLRDPLPMGDPEFLEWRNRMCEEIKAEERESRHDN</sequence>
<dbReference type="Pfam" id="PF09611">
    <property type="entry name" value="Cas_Csy1"/>
    <property type="match status" value="1"/>
</dbReference>
<dbReference type="STRING" id="1233.SAMN05216387_101326"/>
<dbReference type="EMBL" id="FOBH01000001">
    <property type="protein sequence ID" value="SEK39371.1"/>
    <property type="molecule type" value="Genomic_DNA"/>
</dbReference>
<keyword evidence="2" id="KW-1185">Reference proteome</keyword>
<dbReference type="OrthoDB" id="9815616at2"/>
<dbReference type="Proteomes" id="UP000198620">
    <property type="component" value="Unassembled WGS sequence"/>
</dbReference>
<evidence type="ECO:0000313" key="1">
    <source>
        <dbReference type="EMBL" id="SEK39371.1"/>
    </source>
</evidence>
<proteinExistence type="predicted"/>
<dbReference type="InterPro" id="IPR013397">
    <property type="entry name" value="CRISPR-assoc_prot_Csy1"/>
</dbReference>
<dbReference type="RefSeq" id="WP_090826348.1">
    <property type="nucleotide sequence ID" value="NZ_FOBH01000001.1"/>
</dbReference>
<accession>A0A1H7GMP7</accession>
<reference evidence="1 2" key="1">
    <citation type="submission" date="2016-10" db="EMBL/GenBank/DDBJ databases">
        <authorList>
            <person name="de Groot N.N."/>
        </authorList>
    </citation>
    <scope>NUCLEOTIDE SEQUENCE [LARGE SCALE GENOMIC DNA]</scope>
    <source>
        <strain evidence="1 2">Nv1</strain>
    </source>
</reference>
<gene>
    <name evidence="1" type="ORF">SAMN05216387_101326</name>
</gene>
<dbReference type="AlphaFoldDB" id="A0A1H7GMP7"/>
<protein>
    <submittedName>
        <fullName evidence="1">CRISPR-associated protein, Csy1 family</fullName>
    </submittedName>
</protein>
<dbReference type="NCBIfam" id="TIGR02564">
    <property type="entry name" value="cas_Csy1"/>
    <property type="match status" value="1"/>
</dbReference>